<dbReference type="InterPro" id="IPR027256">
    <property type="entry name" value="P-typ_ATPase_IB"/>
</dbReference>
<dbReference type="Proteomes" id="UP000320390">
    <property type="component" value="Chromosome"/>
</dbReference>
<feature type="domain" description="P-type ATPase A" evidence="11">
    <location>
        <begin position="180"/>
        <end position="270"/>
    </location>
</feature>
<dbReference type="NCBIfam" id="TIGR01494">
    <property type="entry name" value="ATPase_P-type"/>
    <property type="match status" value="2"/>
</dbReference>
<dbReference type="NCBIfam" id="TIGR01525">
    <property type="entry name" value="ATPase-IB_hvy"/>
    <property type="match status" value="1"/>
</dbReference>
<evidence type="ECO:0000256" key="1">
    <source>
        <dbReference type="ARBA" id="ARBA00004127"/>
    </source>
</evidence>
<dbReference type="SUPFAM" id="SSF81665">
    <property type="entry name" value="Calcium ATPase, transmembrane domain M"/>
    <property type="match status" value="1"/>
</dbReference>
<keyword evidence="3 10" id="KW-0812">Transmembrane</keyword>
<dbReference type="OrthoDB" id="244959at2"/>
<organism evidence="12 13">
    <name type="scientific">Saltatorellus ferox</name>
    <dbReference type="NCBI Taxonomy" id="2528018"/>
    <lineage>
        <taxon>Bacteria</taxon>
        <taxon>Pseudomonadati</taxon>
        <taxon>Planctomycetota</taxon>
        <taxon>Planctomycetia</taxon>
        <taxon>Planctomycetia incertae sedis</taxon>
        <taxon>Saltatorellus</taxon>
    </lineage>
</organism>
<keyword evidence="9 10" id="KW-0472">Membrane</keyword>
<dbReference type="InterPro" id="IPR001757">
    <property type="entry name" value="P_typ_ATPase"/>
</dbReference>
<keyword evidence="5 10" id="KW-0547">Nucleotide-binding</keyword>
<dbReference type="PANTHER" id="PTHR43520:SF8">
    <property type="entry name" value="P-TYPE CU(+) TRANSPORTER"/>
    <property type="match status" value="1"/>
</dbReference>
<name>A0A518EVI2_9BACT</name>
<feature type="transmembrane region" description="Helical" evidence="10">
    <location>
        <begin position="73"/>
        <end position="91"/>
    </location>
</feature>
<dbReference type="InterPro" id="IPR018303">
    <property type="entry name" value="ATPase_P-typ_P_site"/>
</dbReference>
<dbReference type="Gene3D" id="2.70.150.10">
    <property type="entry name" value="Calcium-transporting ATPase, cytoplasmic transduction domain A"/>
    <property type="match status" value="1"/>
</dbReference>
<feature type="transmembrane region" description="Helical" evidence="10">
    <location>
        <begin position="624"/>
        <end position="641"/>
    </location>
</feature>
<comment type="subcellular location">
    <subcellularLocation>
        <location evidence="10">Cell membrane</location>
    </subcellularLocation>
    <subcellularLocation>
        <location evidence="1">Endomembrane system</location>
        <topology evidence="1">Multi-pass membrane protein</topology>
    </subcellularLocation>
</comment>
<keyword evidence="4 10" id="KW-0479">Metal-binding</keyword>
<dbReference type="SUPFAM" id="SSF56784">
    <property type="entry name" value="HAD-like"/>
    <property type="match status" value="1"/>
</dbReference>
<dbReference type="SUPFAM" id="SSF81660">
    <property type="entry name" value="Metal cation-transporting ATPase, ATP-binding domain N"/>
    <property type="match status" value="1"/>
</dbReference>
<dbReference type="GO" id="GO:0005524">
    <property type="term" value="F:ATP binding"/>
    <property type="evidence" value="ECO:0007669"/>
    <property type="project" value="UniProtKB-UniRule"/>
</dbReference>
<dbReference type="InterPro" id="IPR023299">
    <property type="entry name" value="ATPase_P-typ_cyto_dom_N"/>
</dbReference>
<dbReference type="GO" id="GO:0016887">
    <property type="term" value="F:ATP hydrolysis activity"/>
    <property type="evidence" value="ECO:0007669"/>
    <property type="project" value="InterPro"/>
</dbReference>
<dbReference type="InterPro" id="IPR023214">
    <property type="entry name" value="HAD_sf"/>
</dbReference>
<evidence type="ECO:0000256" key="10">
    <source>
        <dbReference type="RuleBase" id="RU362081"/>
    </source>
</evidence>
<dbReference type="GO" id="GO:0055070">
    <property type="term" value="P:copper ion homeostasis"/>
    <property type="evidence" value="ECO:0007669"/>
    <property type="project" value="TreeGrafter"/>
</dbReference>
<keyword evidence="6 10" id="KW-0067">ATP-binding</keyword>
<sequence length="703" mass="73566">MSCCSNEAQALGGLGAPGPPGARGSTAAAEAVEETAPANREVAALAIAAFLAGNSVLVTVVANVGDMAATTRFHLQTGLLVATLLVALLLAPQLGRSVAANLLRRELSTDALFVLGWAGALGFSLVAYARGVGPVYFEVGSVLMVIYCVGSLVKRTAQRRVLKALDSWSPAAQLCRRVDGEGRLIQVPVMSIVTGDLVQVPAGDAVPVDGVVREGEAFVREATMTGEPHLRAVGPGDSVLASALLVDAALRVEATAPGADRQVDRVRSVLEAARSAPSRWQTQAESVARVFTPAVAVLALLAFVTWAFISGPSAAVMVALSVLLVACPCAFGFATPVSIWVTLSRLAGSSLVVRRADAIERLARVDTVIFDKTGTLTALRPEIHELIVREGQPYGRETILALASSVEAHSHHPIASVFVSSGAVVRPALLTESMPAIGVRGRVEVDGAEVGVEVGRLDRLHRPCCDAEFLLVVRARERAGQQPLAIRVDGQLVAVALVEEVTIDTFDDGLLRLRALGVDVKVYSGDRGSRVERLGVADAFGAMTPDDKAREVRALRAAGHEVLFVGDGVNDVGAMGDATASMAVADGAGMALESADIVWHGGDLRSVEAGIVIARRSVQRLRRALLFAVTYNSAGMVLAALGWLHPVLAVLLMTASSLTVVLHAADLRWEEGERVPSTRKLKEPPDGGLLPRGLLPPPIITVG</sequence>
<dbReference type="PANTHER" id="PTHR43520">
    <property type="entry name" value="ATP7, ISOFORM B"/>
    <property type="match status" value="1"/>
</dbReference>
<feature type="transmembrane region" description="Helical" evidence="10">
    <location>
        <begin position="111"/>
        <end position="129"/>
    </location>
</feature>
<proteinExistence type="inferred from homology"/>
<feature type="transmembrane region" description="Helical" evidence="10">
    <location>
        <begin position="315"/>
        <end position="341"/>
    </location>
</feature>
<dbReference type="GO" id="GO:0005507">
    <property type="term" value="F:copper ion binding"/>
    <property type="evidence" value="ECO:0007669"/>
    <property type="project" value="TreeGrafter"/>
</dbReference>
<dbReference type="GO" id="GO:0012505">
    <property type="term" value="C:endomembrane system"/>
    <property type="evidence" value="ECO:0007669"/>
    <property type="project" value="UniProtKB-SubCell"/>
</dbReference>
<evidence type="ECO:0000256" key="4">
    <source>
        <dbReference type="ARBA" id="ARBA00022723"/>
    </source>
</evidence>
<evidence type="ECO:0000256" key="3">
    <source>
        <dbReference type="ARBA" id="ARBA00022692"/>
    </source>
</evidence>
<dbReference type="RefSeq" id="WP_145200184.1">
    <property type="nucleotide sequence ID" value="NZ_CP036434.1"/>
</dbReference>
<evidence type="ECO:0000259" key="11">
    <source>
        <dbReference type="Pfam" id="PF00122"/>
    </source>
</evidence>
<dbReference type="InterPro" id="IPR059000">
    <property type="entry name" value="ATPase_P-type_domA"/>
</dbReference>
<evidence type="ECO:0000256" key="6">
    <source>
        <dbReference type="ARBA" id="ARBA00022840"/>
    </source>
</evidence>
<dbReference type="PROSITE" id="PS00154">
    <property type="entry name" value="ATPASE_E1_E2"/>
    <property type="match status" value="1"/>
</dbReference>
<evidence type="ECO:0000313" key="13">
    <source>
        <dbReference type="Proteomes" id="UP000320390"/>
    </source>
</evidence>
<dbReference type="InterPro" id="IPR023298">
    <property type="entry name" value="ATPase_P-typ_TM_dom_sf"/>
</dbReference>
<dbReference type="InterPro" id="IPR008250">
    <property type="entry name" value="ATPase_P-typ_transduc_dom_A_sf"/>
</dbReference>
<dbReference type="SUPFAM" id="SSF81653">
    <property type="entry name" value="Calcium ATPase, transduction domain A"/>
    <property type="match status" value="1"/>
</dbReference>
<dbReference type="EMBL" id="CP036434">
    <property type="protein sequence ID" value="QDV08106.1"/>
    <property type="molecule type" value="Genomic_DNA"/>
</dbReference>
<evidence type="ECO:0000256" key="5">
    <source>
        <dbReference type="ARBA" id="ARBA00022741"/>
    </source>
</evidence>
<evidence type="ECO:0000256" key="9">
    <source>
        <dbReference type="ARBA" id="ARBA00023136"/>
    </source>
</evidence>
<keyword evidence="7" id="KW-1278">Translocase</keyword>
<evidence type="ECO:0000256" key="8">
    <source>
        <dbReference type="ARBA" id="ARBA00022989"/>
    </source>
</evidence>
<accession>A0A518EVI2</accession>
<evidence type="ECO:0000313" key="12">
    <source>
        <dbReference type="EMBL" id="QDV08106.1"/>
    </source>
</evidence>
<evidence type="ECO:0000256" key="7">
    <source>
        <dbReference type="ARBA" id="ARBA00022967"/>
    </source>
</evidence>
<gene>
    <name evidence="12" type="primary">actP_2</name>
    <name evidence="12" type="ORF">Poly30_36420</name>
</gene>
<evidence type="ECO:0000256" key="2">
    <source>
        <dbReference type="ARBA" id="ARBA00006024"/>
    </source>
</evidence>
<protein>
    <submittedName>
        <fullName evidence="12">Copper-transporting P-type ATPase</fullName>
    </submittedName>
</protein>
<feature type="transmembrane region" description="Helical" evidence="10">
    <location>
        <begin position="135"/>
        <end position="153"/>
    </location>
</feature>
<dbReference type="GO" id="GO:0043682">
    <property type="term" value="F:P-type divalent copper transporter activity"/>
    <property type="evidence" value="ECO:0007669"/>
    <property type="project" value="TreeGrafter"/>
</dbReference>
<dbReference type="Gene3D" id="3.40.50.1000">
    <property type="entry name" value="HAD superfamily/HAD-like"/>
    <property type="match status" value="1"/>
</dbReference>
<reference evidence="12 13" key="1">
    <citation type="submission" date="2019-02" db="EMBL/GenBank/DDBJ databases">
        <title>Deep-cultivation of Planctomycetes and their phenomic and genomic characterization uncovers novel biology.</title>
        <authorList>
            <person name="Wiegand S."/>
            <person name="Jogler M."/>
            <person name="Boedeker C."/>
            <person name="Pinto D."/>
            <person name="Vollmers J."/>
            <person name="Rivas-Marin E."/>
            <person name="Kohn T."/>
            <person name="Peeters S.H."/>
            <person name="Heuer A."/>
            <person name="Rast P."/>
            <person name="Oberbeckmann S."/>
            <person name="Bunk B."/>
            <person name="Jeske O."/>
            <person name="Meyerdierks A."/>
            <person name="Storesund J.E."/>
            <person name="Kallscheuer N."/>
            <person name="Luecker S."/>
            <person name="Lage O.M."/>
            <person name="Pohl T."/>
            <person name="Merkel B.J."/>
            <person name="Hornburger P."/>
            <person name="Mueller R.-W."/>
            <person name="Bruemmer F."/>
            <person name="Labrenz M."/>
            <person name="Spormann A.M."/>
            <person name="Op den Camp H."/>
            <person name="Overmann J."/>
            <person name="Amann R."/>
            <person name="Jetten M.S.M."/>
            <person name="Mascher T."/>
            <person name="Medema M.H."/>
            <person name="Devos D.P."/>
            <person name="Kaster A.-K."/>
            <person name="Ovreas L."/>
            <person name="Rohde M."/>
            <person name="Galperin M.Y."/>
            <person name="Jogler C."/>
        </authorList>
    </citation>
    <scope>NUCLEOTIDE SEQUENCE [LARGE SCALE GENOMIC DNA]</scope>
    <source>
        <strain evidence="12 13">Poly30</strain>
    </source>
</reference>
<keyword evidence="8 10" id="KW-1133">Transmembrane helix</keyword>
<dbReference type="Pfam" id="PF00122">
    <property type="entry name" value="E1-E2_ATPase"/>
    <property type="match status" value="1"/>
</dbReference>
<dbReference type="Gene3D" id="3.40.1110.10">
    <property type="entry name" value="Calcium-transporting ATPase, cytoplasmic domain N"/>
    <property type="match status" value="1"/>
</dbReference>
<dbReference type="InterPro" id="IPR036412">
    <property type="entry name" value="HAD-like_sf"/>
</dbReference>
<dbReference type="PRINTS" id="PR00119">
    <property type="entry name" value="CATATPASE"/>
</dbReference>
<dbReference type="GO" id="GO:0005886">
    <property type="term" value="C:plasma membrane"/>
    <property type="evidence" value="ECO:0007669"/>
    <property type="project" value="UniProtKB-SubCell"/>
</dbReference>
<keyword evidence="10" id="KW-1003">Cell membrane</keyword>
<dbReference type="Pfam" id="PF00702">
    <property type="entry name" value="Hydrolase"/>
    <property type="match status" value="1"/>
</dbReference>
<feature type="transmembrane region" description="Helical" evidence="10">
    <location>
        <begin position="287"/>
        <end position="309"/>
    </location>
</feature>
<dbReference type="AlphaFoldDB" id="A0A518EVI2"/>
<comment type="similarity">
    <text evidence="2 10">Belongs to the cation transport ATPase (P-type) (TC 3.A.3) family. Type IB subfamily.</text>
</comment>
<feature type="transmembrane region" description="Helical" evidence="10">
    <location>
        <begin position="42"/>
        <end position="61"/>
    </location>
</feature>
<keyword evidence="13" id="KW-1185">Reference proteome</keyword>